<dbReference type="EMBL" id="JANPWB010000010">
    <property type="protein sequence ID" value="KAJ1137073.1"/>
    <property type="molecule type" value="Genomic_DNA"/>
</dbReference>
<proteinExistence type="predicted"/>
<sequence>MDNQHRYLPERLGSCFTRPTSTKSVCEACKAYFHTIDKAVIDDDSDYCVINDACTNEYDDQKSCLYTHTVDQDFLIDENANVDRTIVDKTIVYTTIDNNTVSDFRIIIVNANFVNKDFIDNTINLH</sequence>
<comment type="caution">
    <text evidence="1">The sequence shown here is derived from an EMBL/GenBank/DDBJ whole genome shotgun (WGS) entry which is preliminary data.</text>
</comment>
<accession>A0AAV7QF15</accession>
<evidence type="ECO:0000313" key="2">
    <source>
        <dbReference type="Proteomes" id="UP001066276"/>
    </source>
</evidence>
<keyword evidence="2" id="KW-1185">Reference proteome</keyword>
<evidence type="ECO:0000313" key="1">
    <source>
        <dbReference type="EMBL" id="KAJ1137073.1"/>
    </source>
</evidence>
<dbReference type="Proteomes" id="UP001066276">
    <property type="component" value="Chromosome 6"/>
</dbReference>
<protein>
    <submittedName>
        <fullName evidence="1">Uncharacterized protein</fullName>
    </submittedName>
</protein>
<reference evidence="1" key="1">
    <citation type="journal article" date="2022" name="bioRxiv">
        <title>Sequencing and chromosome-scale assembly of the giantPleurodeles waltlgenome.</title>
        <authorList>
            <person name="Brown T."/>
            <person name="Elewa A."/>
            <person name="Iarovenko S."/>
            <person name="Subramanian E."/>
            <person name="Araus A.J."/>
            <person name="Petzold A."/>
            <person name="Susuki M."/>
            <person name="Suzuki K.-i.T."/>
            <person name="Hayashi T."/>
            <person name="Toyoda A."/>
            <person name="Oliveira C."/>
            <person name="Osipova E."/>
            <person name="Leigh N.D."/>
            <person name="Simon A."/>
            <person name="Yun M.H."/>
        </authorList>
    </citation>
    <scope>NUCLEOTIDE SEQUENCE</scope>
    <source>
        <strain evidence="1">20211129_DDA</strain>
        <tissue evidence="1">Liver</tissue>
    </source>
</reference>
<gene>
    <name evidence="1" type="ORF">NDU88_003486</name>
</gene>
<dbReference type="AlphaFoldDB" id="A0AAV7QF15"/>
<name>A0AAV7QF15_PLEWA</name>
<organism evidence="1 2">
    <name type="scientific">Pleurodeles waltl</name>
    <name type="common">Iberian ribbed newt</name>
    <dbReference type="NCBI Taxonomy" id="8319"/>
    <lineage>
        <taxon>Eukaryota</taxon>
        <taxon>Metazoa</taxon>
        <taxon>Chordata</taxon>
        <taxon>Craniata</taxon>
        <taxon>Vertebrata</taxon>
        <taxon>Euteleostomi</taxon>
        <taxon>Amphibia</taxon>
        <taxon>Batrachia</taxon>
        <taxon>Caudata</taxon>
        <taxon>Salamandroidea</taxon>
        <taxon>Salamandridae</taxon>
        <taxon>Pleurodelinae</taxon>
        <taxon>Pleurodeles</taxon>
    </lineage>
</organism>